<name>A0ABD3EWB6_9STRA</name>
<dbReference type="Proteomes" id="UP001632037">
    <property type="component" value="Unassembled WGS sequence"/>
</dbReference>
<evidence type="ECO:0000313" key="1">
    <source>
        <dbReference type="EMBL" id="KAL3658250.1"/>
    </source>
</evidence>
<dbReference type="AlphaFoldDB" id="A0ABD3EWB6"/>
<gene>
    <name evidence="1" type="ORF">V7S43_016640</name>
</gene>
<protein>
    <recommendedName>
        <fullName evidence="3">SBP-type domain-containing protein</fullName>
    </recommendedName>
</protein>
<proteinExistence type="predicted"/>
<dbReference type="EMBL" id="JBIMZQ010000055">
    <property type="protein sequence ID" value="KAL3658250.1"/>
    <property type="molecule type" value="Genomic_DNA"/>
</dbReference>
<evidence type="ECO:0008006" key="3">
    <source>
        <dbReference type="Google" id="ProtNLM"/>
    </source>
</evidence>
<reference evidence="1 2" key="1">
    <citation type="submission" date="2024-09" db="EMBL/GenBank/DDBJ databases">
        <title>Genome sequencing and assembly of Phytophthora oleae, isolate VK10A, causative agent of rot of olive drupes.</title>
        <authorList>
            <person name="Conti Taguali S."/>
            <person name="Riolo M."/>
            <person name="La Spada F."/>
            <person name="Cacciola S.O."/>
            <person name="Dionisio G."/>
        </authorList>
    </citation>
    <scope>NUCLEOTIDE SEQUENCE [LARGE SCALE GENOMIC DNA]</scope>
    <source>
        <strain evidence="1 2">VK10A</strain>
    </source>
</reference>
<accession>A0ABD3EWB6</accession>
<comment type="caution">
    <text evidence="1">The sequence shown here is derived from an EMBL/GenBank/DDBJ whole genome shotgun (WGS) entry which is preliminary data.</text>
</comment>
<evidence type="ECO:0000313" key="2">
    <source>
        <dbReference type="Proteomes" id="UP001632037"/>
    </source>
</evidence>
<sequence>MAKKSEGGGCTYSSKCKKALDLKEDGTAHSMCKKHRNYQVTKLRERRSKRIPRTFGPVQCQYPGGCKKERSIKLNGDRHWLCEQHRERQKRVSARALQTQIDQV</sequence>
<keyword evidence="2" id="KW-1185">Reference proteome</keyword>
<organism evidence="1 2">
    <name type="scientific">Phytophthora oleae</name>
    <dbReference type="NCBI Taxonomy" id="2107226"/>
    <lineage>
        <taxon>Eukaryota</taxon>
        <taxon>Sar</taxon>
        <taxon>Stramenopiles</taxon>
        <taxon>Oomycota</taxon>
        <taxon>Peronosporomycetes</taxon>
        <taxon>Peronosporales</taxon>
        <taxon>Peronosporaceae</taxon>
        <taxon>Phytophthora</taxon>
    </lineage>
</organism>